<gene>
    <name evidence="4" type="ORF">SAMN02745134_00758</name>
</gene>
<name>A0A1W1X601_9CLOT</name>
<dbReference type="GO" id="GO:0009117">
    <property type="term" value="P:nucleotide metabolic process"/>
    <property type="evidence" value="ECO:0007669"/>
    <property type="project" value="UniProtKB-KW"/>
</dbReference>
<keyword evidence="2 3" id="KW-0378">Hydrolase</keyword>
<evidence type="ECO:0000256" key="1">
    <source>
        <dbReference type="ARBA" id="ARBA00001968"/>
    </source>
</evidence>
<dbReference type="CDD" id="cd00555">
    <property type="entry name" value="Maf"/>
    <property type="match status" value="1"/>
</dbReference>
<sequence>MNLILASASERRIELLKRITEDFVVIVSNFDEDKVKFTGKVHEYVMELSKQKACVTSKSEEISKDDRNIIIAFDTVVSIDNKILGKPKDREEAFRMLKMLSGKIHNVYTGVTIFDVNSGVKNSDYVCTKVKFSHLTDKAIDKYLDLGEYKDKAGAYGIQGYAAVFVESIEGCFYSVVGLPLNKLNNMFGEMGINL</sequence>
<accession>A0A1W1X601</accession>
<comment type="catalytic activity">
    <reaction evidence="3">
        <text>dTTP + H2O = dTMP + diphosphate + H(+)</text>
        <dbReference type="Rhea" id="RHEA:28534"/>
        <dbReference type="ChEBI" id="CHEBI:15377"/>
        <dbReference type="ChEBI" id="CHEBI:15378"/>
        <dbReference type="ChEBI" id="CHEBI:33019"/>
        <dbReference type="ChEBI" id="CHEBI:37568"/>
        <dbReference type="ChEBI" id="CHEBI:63528"/>
        <dbReference type="EC" id="3.6.1.9"/>
    </reaction>
</comment>
<dbReference type="NCBIfam" id="TIGR00172">
    <property type="entry name" value="maf"/>
    <property type="match status" value="1"/>
</dbReference>
<dbReference type="RefSeq" id="WP_084113922.1">
    <property type="nucleotide sequence ID" value="NZ_FWXH01000002.1"/>
</dbReference>
<dbReference type="EC" id="3.6.1.9" evidence="3"/>
<evidence type="ECO:0000313" key="5">
    <source>
        <dbReference type="Proteomes" id="UP000192468"/>
    </source>
</evidence>
<dbReference type="PIRSF" id="PIRSF006305">
    <property type="entry name" value="Maf"/>
    <property type="match status" value="1"/>
</dbReference>
<dbReference type="HAMAP" id="MF_00528">
    <property type="entry name" value="Maf"/>
    <property type="match status" value="1"/>
</dbReference>
<comment type="similarity">
    <text evidence="3">Belongs to the Maf family. YhdE subfamily.</text>
</comment>
<keyword evidence="3" id="KW-0546">Nucleotide metabolism</keyword>
<reference evidence="4 5" key="1">
    <citation type="submission" date="2017-04" db="EMBL/GenBank/DDBJ databases">
        <authorList>
            <person name="Afonso C.L."/>
            <person name="Miller P.J."/>
            <person name="Scott M.A."/>
            <person name="Spackman E."/>
            <person name="Goraichik I."/>
            <person name="Dimitrov K.M."/>
            <person name="Suarez D.L."/>
            <person name="Swayne D.E."/>
        </authorList>
    </citation>
    <scope>NUCLEOTIDE SEQUENCE [LARGE SCALE GENOMIC DNA]</scope>
    <source>
        <strain evidence="4 5">DSM 12555</strain>
    </source>
</reference>
<dbReference type="AlphaFoldDB" id="A0A1W1X601"/>
<comment type="caution">
    <text evidence="3">Lacks conserved residue(s) required for the propagation of feature annotation.</text>
</comment>
<dbReference type="NCBIfam" id="NF000867">
    <property type="entry name" value="PRK00078.1"/>
    <property type="match status" value="1"/>
</dbReference>
<dbReference type="OrthoDB" id="9807767at2"/>
<dbReference type="Pfam" id="PF02545">
    <property type="entry name" value="Maf"/>
    <property type="match status" value="1"/>
</dbReference>
<dbReference type="PANTHER" id="PTHR43213">
    <property type="entry name" value="BIFUNCTIONAL DTTP/UTP PYROPHOSPHATASE/METHYLTRANSFERASE PROTEIN-RELATED"/>
    <property type="match status" value="1"/>
</dbReference>
<comment type="function">
    <text evidence="3">Nucleoside triphosphate pyrophosphatase that hydrolyzes dTTP and UTP. May have a dual role in cell division arrest and in preventing the incorporation of modified nucleotides into cellular nucleic acids.</text>
</comment>
<keyword evidence="3" id="KW-0963">Cytoplasm</keyword>
<dbReference type="STRING" id="1121291.SAMN02745134_00758"/>
<keyword evidence="5" id="KW-1185">Reference proteome</keyword>
<organism evidence="4 5">
    <name type="scientific">Clostridium acidisoli DSM 12555</name>
    <dbReference type="NCBI Taxonomy" id="1121291"/>
    <lineage>
        <taxon>Bacteria</taxon>
        <taxon>Bacillati</taxon>
        <taxon>Bacillota</taxon>
        <taxon>Clostridia</taxon>
        <taxon>Eubacteriales</taxon>
        <taxon>Clostridiaceae</taxon>
        <taxon>Clostridium</taxon>
    </lineage>
</organism>
<dbReference type="EMBL" id="FWXH01000002">
    <property type="protein sequence ID" value="SMC19148.1"/>
    <property type="molecule type" value="Genomic_DNA"/>
</dbReference>
<dbReference type="InterPro" id="IPR029001">
    <property type="entry name" value="ITPase-like_fam"/>
</dbReference>
<dbReference type="Proteomes" id="UP000192468">
    <property type="component" value="Unassembled WGS sequence"/>
</dbReference>
<evidence type="ECO:0000256" key="3">
    <source>
        <dbReference type="HAMAP-Rule" id="MF_00528"/>
    </source>
</evidence>
<dbReference type="PANTHER" id="PTHR43213:SF5">
    <property type="entry name" value="BIFUNCTIONAL DTTP_UTP PYROPHOSPHATASE_METHYLTRANSFERASE PROTEIN-RELATED"/>
    <property type="match status" value="1"/>
</dbReference>
<dbReference type="SUPFAM" id="SSF52972">
    <property type="entry name" value="ITPase-like"/>
    <property type="match status" value="1"/>
</dbReference>
<comment type="cofactor">
    <cofactor evidence="1 3">
        <name>a divalent metal cation</name>
        <dbReference type="ChEBI" id="CHEBI:60240"/>
    </cofactor>
</comment>
<dbReference type="InterPro" id="IPR003697">
    <property type="entry name" value="Maf-like"/>
</dbReference>
<dbReference type="GO" id="GO:0036218">
    <property type="term" value="F:dTTP diphosphatase activity"/>
    <property type="evidence" value="ECO:0007669"/>
    <property type="project" value="RHEA"/>
</dbReference>
<feature type="site" description="Important for substrate specificity" evidence="3">
    <location>
        <position position="75"/>
    </location>
</feature>
<feature type="active site" description="Proton acceptor" evidence="3">
    <location>
        <position position="74"/>
    </location>
</feature>
<evidence type="ECO:0000313" key="4">
    <source>
        <dbReference type="EMBL" id="SMC19148.1"/>
    </source>
</evidence>
<dbReference type="GO" id="GO:0005737">
    <property type="term" value="C:cytoplasm"/>
    <property type="evidence" value="ECO:0007669"/>
    <property type="project" value="UniProtKB-SubCell"/>
</dbReference>
<dbReference type="GO" id="GO:0036221">
    <property type="term" value="F:UTP diphosphatase activity"/>
    <property type="evidence" value="ECO:0007669"/>
    <property type="project" value="RHEA"/>
</dbReference>
<comment type="subcellular location">
    <subcellularLocation>
        <location evidence="3">Cytoplasm</location>
    </subcellularLocation>
</comment>
<protein>
    <recommendedName>
        <fullName evidence="3">dTTP/UTP pyrophosphatase</fullName>
        <shortName evidence="3">dTTPase/UTPase</shortName>
        <ecNumber evidence="3">3.6.1.9</ecNumber>
    </recommendedName>
    <alternativeName>
        <fullName evidence="3">Nucleoside triphosphate pyrophosphatase</fullName>
    </alternativeName>
    <alternativeName>
        <fullName evidence="3">Nucleotide pyrophosphatase</fullName>
        <shortName evidence="3">Nucleotide PPase</shortName>
    </alternativeName>
</protein>
<comment type="catalytic activity">
    <reaction evidence="3">
        <text>UTP + H2O = UMP + diphosphate + H(+)</text>
        <dbReference type="Rhea" id="RHEA:29395"/>
        <dbReference type="ChEBI" id="CHEBI:15377"/>
        <dbReference type="ChEBI" id="CHEBI:15378"/>
        <dbReference type="ChEBI" id="CHEBI:33019"/>
        <dbReference type="ChEBI" id="CHEBI:46398"/>
        <dbReference type="ChEBI" id="CHEBI:57865"/>
        <dbReference type="EC" id="3.6.1.9"/>
    </reaction>
</comment>
<proteinExistence type="inferred from homology"/>
<dbReference type="Gene3D" id="3.90.950.10">
    <property type="match status" value="1"/>
</dbReference>
<evidence type="ECO:0000256" key="2">
    <source>
        <dbReference type="ARBA" id="ARBA00022801"/>
    </source>
</evidence>
<feature type="site" description="Important for substrate specificity" evidence="3">
    <location>
        <position position="159"/>
    </location>
</feature>
<feature type="site" description="Important for substrate specificity" evidence="3">
    <location>
        <position position="11"/>
    </location>
</feature>